<dbReference type="GO" id="GO:0101006">
    <property type="term" value="F:protein histidine phosphatase activity"/>
    <property type="evidence" value="ECO:0007669"/>
    <property type="project" value="TreeGrafter"/>
</dbReference>
<evidence type="ECO:0000256" key="2">
    <source>
        <dbReference type="ARBA" id="ARBA00010971"/>
    </source>
</evidence>
<dbReference type="GO" id="GO:0005829">
    <property type="term" value="C:cytosol"/>
    <property type="evidence" value="ECO:0007669"/>
    <property type="project" value="TreeGrafter"/>
</dbReference>
<evidence type="ECO:0000313" key="8">
    <source>
        <dbReference type="EMBL" id="CAF0753137.1"/>
    </source>
</evidence>
<feature type="active site" description="Proton acceptor" evidence="5">
    <location>
        <position position="37"/>
    </location>
</feature>
<dbReference type="OrthoDB" id="10249612at2759"/>
<evidence type="ECO:0000256" key="4">
    <source>
        <dbReference type="ARBA" id="ARBA00022928"/>
    </source>
</evidence>
<dbReference type="Proteomes" id="UP000663877">
    <property type="component" value="Unassembled WGS sequence"/>
</dbReference>
<protein>
    <submittedName>
        <fullName evidence="9">Uncharacterized protein</fullName>
    </submittedName>
</protein>
<dbReference type="Gene3D" id="3.50.20.20">
    <property type="entry name" value="Janus/Ocnus"/>
    <property type="match status" value="1"/>
</dbReference>
<gene>
    <name evidence="8" type="ORF">BJG266_LOCUS2567</name>
    <name evidence="9" type="ORF">QVE165_LOCUS7795</name>
    <name evidence="7" type="ORF">QVE165_LOCUS919</name>
</gene>
<evidence type="ECO:0000256" key="3">
    <source>
        <dbReference type="ARBA" id="ARBA00022782"/>
    </source>
</evidence>
<evidence type="ECO:0000313" key="9">
    <source>
        <dbReference type="EMBL" id="CAF0869153.1"/>
    </source>
</evidence>
<dbReference type="InterPro" id="IPR038596">
    <property type="entry name" value="Janus_sf"/>
</dbReference>
<evidence type="ECO:0000256" key="1">
    <source>
        <dbReference type="ARBA" id="ARBA00002508"/>
    </source>
</evidence>
<accession>A0A813XRT4</accession>
<keyword evidence="4" id="KW-0726">Sexual differentiation</keyword>
<evidence type="ECO:0000256" key="5">
    <source>
        <dbReference type="PIRSR" id="PIRSR607702-1"/>
    </source>
</evidence>
<proteinExistence type="inferred from homology"/>
<evidence type="ECO:0000313" key="10">
    <source>
        <dbReference type="Proteomes" id="UP000663832"/>
    </source>
</evidence>
<comment type="similarity">
    <text evidence="2">Belongs to the janus family.</text>
</comment>
<evidence type="ECO:0000256" key="6">
    <source>
        <dbReference type="PIRSR" id="PIRSR607702-2"/>
    </source>
</evidence>
<comment type="caution">
    <text evidence="9">The sequence shown here is derived from an EMBL/GenBank/DDBJ whole genome shotgun (WGS) entry which is preliminary data.</text>
</comment>
<dbReference type="PANTHER" id="PTHR12258">
    <property type="entry name" value="JANUS-A/JANUS-B"/>
    <property type="match status" value="1"/>
</dbReference>
<dbReference type="AlphaFoldDB" id="A0A813XRT4"/>
<dbReference type="PANTHER" id="PTHR12258:SF5">
    <property type="entry name" value="BCDNA.GH02250-RELATED"/>
    <property type="match status" value="1"/>
</dbReference>
<dbReference type="GO" id="GO:0007548">
    <property type="term" value="P:sex differentiation"/>
    <property type="evidence" value="ECO:0007669"/>
    <property type="project" value="UniProtKB-KW"/>
</dbReference>
<dbReference type="InterPro" id="IPR007702">
    <property type="entry name" value="Janus"/>
</dbReference>
<evidence type="ECO:0000313" key="7">
    <source>
        <dbReference type="EMBL" id="CAF0741387.1"/>
    </source>
</evidence>
<keyword evidence="10" id="KW-1185">Reference proteome</keyword>
<comment type="function">
    <text evidence="1">JanA and janB regulate somatic sex differentiation.</text>
</comment>
<feature type="binding site" evidence="6">
    <location>
        <position position="16"/>
    </location>
    <ligand>
        <name>substrate</name>
    </ligand>
</feature>
<dbReference type="Proteomes" id="UP000663832">
    <property type="component" value="Unassembled WGS sequence"/>
</dbReference>
<reference evidence="9" key="1">
    <citation type="submission" date="2021-02" db="EMBL/GenBank/DDBJ databases">
        <authorList>
            <person name="Nowell W R."/>
        </authorList>
    </citation>
    <scope>NUCLEOTIDE SEQUENCE</scope>
</reference>
<dbReference type="EMBL" id="CAJNOM010000034">
    <property type="protein sequence ID" value="CAF0869153.1"/>
    <property type="molecule type" value="Genomic_DNA"/>
</dbReference>
<dbReference type="EMBL" id="CAJNOM010000003">
    <property type="protein sequence ID" value="CAF0741387.1"/>
    <property type="molecule type" value="Genomic_DNA"/>
</dbReference>
<keyword evidence="3" id="KW-0221">Differentiation</keyword>
<sequence>MSSQTVDIGSKSGKFKYILVQQGQKHLLRGDPNLEFHDKIFEKLKQDIGNNSSDELKVLGGGKVQVDFDKKQINVFGESQSYGAADHAKAKSLLQEKYPDFNISTDKPADSDDK</sequence>
<dbReference type="GO" id="GO:0030154">
    <property type="term" value="P:cell differentiation"/>
    <property type="evidence" value="ECO:0007669"/>
    <property type="project" value="UniProtKB-KW"/>
</dbReference>
<organism evidence="9 10">
    <name type="scientific">Adineta steineri</name>
    <dbReference type="NCBI Taxonomy" id="433720"/>
    <lineage>
        <taxon>Eukaryota</taxon>
        <taxon>Metazoa</taxon>
        <taxon>Spiralia</taxon>
        <taxon>Gnathifera</taxon>
        <taxon>Rotifera</taxon>
        <taxon>Eurotatoria</taxon>
        <taxon>Bdelloidea</taxon>
        <taxon>Adinetida</taxon>
        <taxon>Adinetidae</taxon>
        <taxon>Adineta</taxon>
    </lineage>
</organism>
<name>A0A813XRT4_9BILA</name>
<dbReference type="Pfam" id="PF05005">
    <property type="entry name" value="Ocnus"/>
    <property type="match status" value="1"/>
</dbReference>
<dbReference type="EMBL" id="CAJNOI010000006">
    <property type="protein sequence ID" value="CAF0753137.1"/>
    <property type="molecule type" value="Genomic_DNA"/>
</dbReference>
<dbReference type="SUPFAM" id="SSF143724">
    <property type="entry name" value="PHP14-like"/>
    <property type="match status" value="1"/>
</dbReference>